<evidence type="ECO:0000313" key="2">
    <source>
        <dbReference type="Proteomes" id="UP001500556"/>
    </source>
</evidence>
<evidence type="ECO:0000313" key="1">
    <source>
        <dbReference type="EMBL" id="GAA4722720.1"/>
    </source>
</evidence>
<sequence length="101" mass="11496">MTEDKVPPITVDDVVGLTNERHTTQGLAHDVHVVLTGRLAMEQAEQRLSGECWPYQDTWPLTFEPSGSNSATRIVLRRVVDHRQDEAVEALRACLDRFQRQ</sequence>
<comment type="caution">
    <text evidence="1">The sequence shown here is derived from an EMBL/GenBank/DDBJ whole genome shotgun (WGS) entry which is preliminary data.</text>
</comment>
<reference evidence="2" key="1">
    <citation type="journal article" date="2019" name="Int. J. Syst. Evol. Microbiol.">
        <title>The Global Catalogue of Microorganisms (GCM) 10K type strain sequencing project: providing services to taxonomists for standard genome sequencing and annotation.</title>
        <authorList>
            <consortium name="The Broad Institute Genomics Platform"/>
            <consortium name="The Broad Institute Genome Sequencing Center for Infectious Disease"/>
            <person name="Wu L."/>
            <person name="Ma J."/>
        </authorList>
    </citation>
    <scope>NUCLEOTIDE SEQUENCE [LARGE SCALE GENOMIC DNA]</scope>
    <source>
        <strain evidence="2">JCM 18961</strain>
    </source>
</reference>
<accession>A0ABP8Y912</accession>
<protein>
    <submittedName>
        <fullName evidence="1">Uncharacterized protein</fullName>
    </submittedName>
</protein>
<name>A0ABP8Y912_9MICO</name>
<dbReference type="Proteomes" id="UP001500556">
    <property type="component" value="Unassembled WGS sequence"/>
</dbReference>
<gene>
    <name evidence="1" type="ORF">GCM10025782_20730</name>
</gene>
<keyword evidence="2" id="KW-1185">Reference proteome</keyword>
<dbReference type="RefSeq" id="WP_345503066.1">
    <property type="nucleotide sequence ID" value="NZ_BAABLO010000009.1"/>
</dbReference>
<dbReference type="EMBL" id="BAABLO010000009">
    <property type="protein sequence ID" value="GAA4722720.1"/>
    <property type="molecule type" value="Genomic_DNA"/>
</dbReference>
<organism evidence="1 2">
    <name type="scientific">Pedococcus ginsenosidimutans</name>
    <dbReference type="NCBI Taxonomy" id="490570"/>
    <lineage>
        <taxon>Bacteria</taxon>
        <taxon>Bacillati</taxon>
        <taxon>Actinomycetota</taxon>
        <taxon>Actinomycetes</taxon>
        <taxon>Micrococcales</taxon>
        <taxon>Intrasporangiaceae</taxon>
        <taxon>Pedococcus</taxon>
    </lineage>
</organism>
<proteinExistence type="predicted"/>